<keyword evidence="9" id="KW-0408">Iron</keyword>
<evidence type="ECO:0000256" key="2">
    <source>
        <dbReference type="ARBA" id="ARBA00004370"/>
    </source>
</evidence>
<keyword evidence="10" id="KW-0503">Monooxygenase</keyword>
<protein>
    <submittedName>
        <fullName evidence="13">Cytochrome P450 33C9</fullName>
    </submittedName>
</protein>
<evidence type="ECO:0000256" key="4">
    <source>
        <dbReference type="ARBA" id="ARBA00022617"/>
    </source>
</evidence>
<evidence type="ECO:0000256" key="3">
    <source>
        <dbReference type="ARBA" id="ARBA00010617"/>
    </source>
</evidence>
<dbReference type="PANTHER" id="PTHR46300:SF2">
    <property type="entry name" value="CYTOCHROME P450 MONOOXYGENASE ALNH-RELATED"/>
    <property type="match status" value="1"/>
</dbReference>
<dbReference type="GO" id="GO:0016020">
    <property type="term" value="C:membrane"/>
    <property type="evidence" value="ECO:0007669"/>
    <property type="project" value="UniProtKB-SubCell"/>
</dbReference>
<dbReference type="SUPFAM" id="SSF48264">
    <property type="entry name" value="Cytochrome P450"/>
    <property type="match status" value="1"/>
</dbReference>
<evidence type="ECO:0000256" key="10">
    <source>
        <dbReference type="ARBA" id="ARBA00023033"/>
    </source>
</evidence>
<name>A0A5K1JUA7_9APHY</name>
<organism evidence="13">
    <name type="scientific">Ganoderma boninense</name>
    <dbReference type="NCBI Taxonomy" id="34458"/>
    <lineage>
        <taxon>Eukaryota</taxon>
        <taxon>Fungi</taxon>
        <taxon>Dikarya</taxon>
        <taxon>Basidiomycota</taxon>
        <taxon>Agaricomycotina</taxon>
        <taxon>Agaricomycetes</taxon>
        <taxon>Polyporales</taxon>
        <taxon>Polyporaceae</taxon>
        <taxon>Ganoderma</taxon>
    </lineage>
</organism>
<comment type="similarity">
    <text evidence="3">Belongs to the cytochrome P450 family.</text>
</comment>
<accession>A0A5K1JUA7</accession>
<dbReference type="AlphaFoldDB" id="A0A5K1JUA7"/>
<evidence type="ECO:0000256" key="11">
    <source>
        <dbReference type="ARBA" id="ARBA00023136"/>
    </source>
</evidence>
<dbReference type="EMBL" id="LR724019">
    <property type="protein sequence ID" value="VWO94505.1"/>
    <property type="molecule type" value="Genomic_DNA"/>
</dbReference>
<evidence type="ECO:0000256" key="8">
    <source>
        <dbReference type="ARBA" id="ARBA00023002"/>
    </source>
</evidence>
<dbReference type="GO" id="GO:0004497">
    <property type="term" value="F:monooxygenase activity"/>
    <property type="evidence" value="ECO:0007669"/>
    <property type="project" value="UniProtKB-KW"/>
</dbReference>
<keyword evidence="7 12" id="KW-1133">Transmembrane helix</keyword>
<evidence type="ECO:0000256" key="12">
    <source>
        <dbReference type="SAM" id="Phobius"/>
    </source>
</evidence>
<dbReference type="InterPro" id="IPR036396">
    <property type="entry name" value="Cyt_P450_sf"/>
</dbReference>
<keyword evidence="11 12" id="KW-0472">Membrane</keyword>
<reference evidence="13" key="1">
    <citation type="submission" date="2019-10" db="EMBL/GenBank/DDBJ databases">
        <authorList>
            <person name="Nor Muhammad N."/>
        </authorList>
    </citation>
    <scope>NUCLEOTIDE SEQUENCE</scope>
</reference>
<dbReference type="GO" id="GO:0005506">
    <property type="term" value="F:iron ion binding"/>
    <property type="evidence" value="ECO:0007669"/>
    <property type="project" value="InterPro"/>
</dbReference>
<evidence type="ECO:0000313" key="13">
    <source>
        <dbReference type="EMBL" id="VWO94505.1"/>
    </source>
</evidence>
<sequence>MLTMSVIDTVLSTACLLVVAVLGALFVRRKKASSSLPFPPGPPPLPLIGNLLDMPTVNVSPTFHQMCRKYGDIIHLSVFGQSTVVIDSYDAAVELLEQRSLQTSGRPRLVMAELSVSLHTPPCPTILLRAPCTDRTHKYLLLHSAGLAWQFSVERYTPAWRRYRRTFHEFFHQGAVACYRGTHKRVSRSLLTALLDDPPRFLAHAHRQVSRPPPLSLSSPHTPPPRFRAFILARRPG</sequence>
<comment type="subcellular location">
    <subcellularLocation>
        <location evidence="2">Membrane</location>
    </subcellularLocation>
</comment>
<dbReference type="PANTHER" id="PTHR46300">
    <property type="entry name" value="P450, PUTATIVE (EUROFUNG)-RELATED-RELATED"/>
    <property type="match status" value="1"/>
</dbReference>
<gene>
    <name evidence="13" type="primary">A0A0B5JGW8</name>
</gene>
<evidence type="ECO:0000256" key="6">
    <source>
        <dbReference type="ARBA" id="ARBA00022723"/>
    </source>
</evidence>
<feature type="transmembrane region" description="Helical" evidence="12">
    <location>
        <begin position="6"/>
        <end position="27"/>
    </location>
</feature>
<keyword evidence="8" id="KW-0560">Oxidoreductase</keyword>
<keyword evidence="4" id="KW-0349">Heme</keyword>
<dbReference type="GO" id="GO:0020037">
    <property type="term" value="F:heme binding"/>
    <property type="evidence" value="ECO:0007669"/>
    <property type="project" value="InterPro"/>
</dbReference>
<dbReference type="GO" id="GO:0016705">
    <property type="term" value="F:oxidoreductase activity, acting on paired donors, with incorporation or reduction of molecular oxygen"/>
    <property type="evidence" value="ECO:0007669"/>
    <property type="project" value="InterPro"/>
</dbReference>
<keyword evidence="6" id="KW-0479">Metal-binding</keyword>
<dbReference type="InterPro" id="IPR050364">
    <property type="entry name" value="Cytochrome_P450_fung"/>
</dbReference>
<comment type="cofactor">
    <cofactor evidence="1">
        <name>heme</name>
        <dbReference type="ChEBI" id="CHEBI:30413"/>
    </cofactor>
</comment>
<dbReference type="InterPro" id="IPR001128">
    <property type="entry name" value="Cyt_P450"/>
</dbReference>
<proteinExistence type="inferred from homology"/>
<evidence type="ECO:0000256" key="7">
    <source>
        <dbReference type="ARBA" id="ARBA00022989"/>
    </source>
</evidence>
<dbReference type="Pfam" id="PF00067">
    <property type="entry name" value="p450"/>
    <property type="match status" value="1"/>
</dbReference>
<evidence type="ECO:0000256" key="1">
    <source>
        <dbReference type="ARBA" id="ARBA00001971"/>
    </source>
</evidence>
<evidence type="ECO:0000256" key="9">
    <source>
        <dbReference type="ARBA" id="ARBA00023004"/>
    </source>
</evidence>
<dbReference type="Gene3D" id="1.10.630.10">
    <property type="entry name" value="Cytochrome P450"/>
    <property type="match status" value="1"/>
</dbReference>
<evidence type="ECO:0000256" key="5">
    <source>
        <dbReference type="ARBA" id="ARBA00022692"/>
    </source>
</evidence>
<keyword evidence="5 12" id="KW-0812">Transmembrane</keyword>